<dbReference type="eggNOG" id="ENOG503179N">
    <property type="taxonomic scope" value="Bacteria"/>
</dbReference>
<evidence type="ECO:0000313" key="1">
    <source>
        <dbReference type="EMBL" id="CAN96741.1"/>
    </source>
</evidence>
<name>A9GPD9_SORC5</name>
<dbReference type="AlphaFoldDB" id="A9GPD9"/>
<dbReference type="STRING" id="448385.sce6572"/>
<dbReference type="InterPro" id="IPR021866">
    <property type="entry name" value="SpoIIAA-like"/>
</dbReference>
<reference evidence="1 2" key="1">
    <citation type="journal article" date="2007" name="Nat. Biotechnol.">
        <title>Complete genome sequence of the myxobacterium Sorangium cellulosum.</title>
        <authorList>
            <person name="Schneiker S."/>
            <person name="Perlova O."/>
            <person name="Kaiser O."/>
            <person name="Gerth K."/>
            <person name="Alici A."/>
            <person name="Altmeyer M.O."/>
            <person name="Bartels D."/>
            <person name="Bekel T."/>
            <person name="Beyer S."/>
            <person name="Bode E."/>
            <person name="Bode H.B."/>
            <person name="Bolten C.J."/>
            <person name="Choudhuri J.V."/>
            <person name="Doss S."/>
            <person name="Elnakady Y.A."/>
            <person name="Frank B."/>
            <person name="Gaigalat L."/>
            <person name="Goesmann A."/>
            <person name="Groeger C."/>
            <person name="Gross F."/>
            <person name="Jelsbak L."/>
            <person name="Jelsbak L."/>
            <person name="Kalinowski J."/>
            <person name="Kegler C."/>
            <person name="Knauber T."/>
            <person name="Konietzny S."/>
            <person name="Kopp M."/>
            <person name="Krause L."/>
            <person name="Krug D."/>
            <person name="Linke B."/>
            <person name="Mahmud T."/>
            <person name="Martinez-Arias R."/>
            <person name="McHardy A.C."/>
            <person name="Merai M."/>
            <person name="Meyer F."/>
            <person name="Mormann S."/>
            <person name="Munoz-Dorado J."/>
            <person name="Perez J."/>
            <person name="Pradella S."/>
            <person name="Rachid S."/>
            <person name="Raddatz G."/>
            <person name="Rosenau F."/>
            <person name="Rueckert C."/>
            <person name="Sasse F."/>
            <person name="Scharfe M."/>
            <person name="Schuster S.C."/>
            <person name="Suen G."/>
            <person name="Treuner-Lange A."/>
            <person name="Velicer G.J."/>
            <person name="Vorholter F.-J."/>
            <person name="Weissman K.J."/>
            <person name="Welch R.D."/>
            <person name="Wenzel S.C."/>
            <person name="Whitworth D.E."/>
            <person name="Wilhelm S."/>
            <person name="Wittmann C."/>
            <person name="Bloecker H."/>
            <person name="Puehler A."/>
            <person name="Mueller R."/>
        </authorList>
    </citation>
    <scope>NUCLEOTIDE SEQUENCE [LARGE SCALE GENOMIC DNA]</scope>
    <source>
        <strain evidence="2">So ce56</strain>
    </source>
</reference>
<evidence type="ECO:0008006" key="3">
    <source>
        <dbReference type="Google" id="ProtNLM"/>
    </source>
</evidence>
<dbReference type="InterPro" id="IPR038396">
    <property type="entry name" value="SpoIIAA-like_sf"/>
</dbReference>
<gene>
    <name evidence="1" type="ordered locus">sce6572</name>
</gene>
<dbReference type="EMBL" id="AM746676">
    <property type="protein sequence ID" value="CAN96741.1"/>
    <property type="molecule type" value="Genomic_DNA"/>
</dbReference>
<dbReference type="Proteomes" id="UP000002139">
    <property type="component" value="Chromosome"/>
</dbReference>
<sequence>MRSPEPRPTRSIGRFAGRRAGGVRERANVVPPRKRATVHAMSDPRIDDASRALCEDAEGILCTAIEGDISDDTARAIAAACRRLSESGRAVLVLSDARRTGTISASARKVMAEELRGVRFDAIAVFGASFAVRVVSTLAAKSVQILTRQSYPVEFFETEGEARAWLLSQRDALRATRRRGA</sequence>
<proteinExistence type="predicted"/>
<dbReference type="KEGG" id="scl:sce6572"/>
<dbReference type="HOGENOM" id="CLU_127686_0_0_7"/>
<keyword evidence="2" id="KW-1185">Reference proteome</keyword>
<protein>
    <recommendedName>
        <fullName evidence="3">STAS/SEC14 domain-containing protein</fullName>
    </recommendedName>
</protein>
<evidence type="ECO:0000313" key="2">
    <source>
        <dbReference type="Proteomes" id="UP000002139"/>
    </source>
</evidence>
<accession>A9GPD9</accession>
<dbReference type="Gene3D" id="3.40.50.10600">
    <property type="entry name" value="SpoIIaa-like domains"/>
    <property type="match status" value="1"/>
</dbReference>
<dbReference type="Pfam" id="PF11964">
    <property type="entry name" value="SpoIIAA-like"/>
    <property type="match status" value="1"/>
</dbReference>
<organism evidence="1 2">
    <name type="scientific">Sorangium cellulosum (strain So ce56)</name>
    <name type="common">Polyangium cellulosum (strain So ce56)</name>
    <dbReference type="NCBI Taxonomy" id="448385"/>
    <lineage>
        <taxon>Bacteria</taxon>
        <taxon>Pseudomonadati</taxon>
        <taxon>Myxococcota</taxon>
        <taxon>Polyangia</taxon>
        <taxon>Polyangiales</taxon>
        <taxon>Polyangiaceae</taxon>
        <taxon>Sorangium</taxon>
    </lineage>
</organism>